<dbReference type="EMBL" id="JAWDGP010004620">
    <property type="protein sequence ID" value="KAK3762980.1"/>
    <property type="molecule type" value="Genomic_DNA"/>
</dbReference>
<sequence length="119" mass="13746">MTGISRRWAVENFMNAVFDDLFFSQKLNVINWDDSHTAVSHGLERSLAHKRHLSREMETVSVDVFLTSRSRWDHDWLESVTTACFVTVLNPGSRGRTPAPRPARVFSSWFELLYSGRIC</sequence>
<accession>A0AAE0Z5B0</accession>
<keyword evidence="2" id="KW-1185">Reference proteome</keyword>
<evidence type="ECO:0000313" key="2">
    <source>
        <dbReference type="Proteomes" id="UP001283361"/>
    </source>
</evidence>
<comment type="caution">
    <text evidence="1">The sequence shown here is derived from an EMBL/GenBank/DDBJ whole genome shotgun (WGS) entry which is preliminary data.</text>
</comment>
<dbReference type="Proteomes" id="UP001283361">
    <property type="component" value="Unassembled WGS sequence"/>
</dbReference>
<organism evidence="1 2">
    <name type="scientific">Elysia crispata</name>
    <name type="common">lettuce slug</name>
    <dbReference type="NCBI Taxonomy" id="231223"/>
    <lineage>
        <taxon>Eukaryota</taxon>
        <taxon>Metazoa</taxon>
        <taxon>Spiralia</taxon>
        <taxon>Lophotrochozoa</taxon>
        <taxon>Mollusca</taxon>
        <taxon>Gastropoda</taxon>
        <taxon>Heterobranchia</taxon>
        <taxon>Euthyneura</taxon>
        <taxon>Panpulmonata</taxon>
        <taxon>Sacoglossa</taxon>
        <taxon>Placobranchoidea</taxon>
        <taxon>Plakobranchidae</taxon>
        <taxon>Elysia</taxon>
    </lineage>
</organism>
<name>A0AAE0Z5B0_9GAST</name>
<dbReference type="AlphaFoldDB" id="A0AAE0Z5B0"/>
<gene>
    <name evidence="1" type="ORF">RRG08_015721</name>
</gene>
<protein>
    <submittedName>
        <fullName evidence="1">Uncharacterized protein</fullName>
    </submittedName>
</protein>
<proteinExistence type="predicted"/>
<evidence type="ECO:0000313" key="1">
    <source>
        <dbReference type="EMBL" id="KAK3762980.1"/>
    </source>
</evidence>
<reference evidence="1" key="1">
    <citation type="journal article" date="2023" name="G3 (Bethesda)">
        <title>A reference genome for the long-term kleptoplast-retaining sea slug Elysia crispata morphotype clarki.</title>
        <authorList>
            <person name="Eastman K.E."/>
            <person name="Pendleton A.L."/>
            <person name="Shaikh M.A."/>
            <person name="Suttiyut T."/>
            <person name="Ogas R."/>
            <person name="Tomko P."/>
            <person name="Gavelis G."/>
            <person name="Widhalm J.R."/>
            <person name="Wisecaver J.H."/>
        </authorList>
    </citation>
    <scope>NUCLEOTIDE SEQUENCE</scope>
    <source>
        <strain evidence="1">ECLA1</strain>
    </source>
</reference>